<sequence>MSAVAGALPDDWFWTLRVTAPHAAVGLTVGAAGYLARRAGEFPQRAEAVTFRGQQVALSTGGTAAEPRWLAGLAGPHHDLMVAGAGPTPRLADVLALLDDLRPADHPDGLVLRPVPAVRLWGLSGRRYVAGVGTVTVYPRAEAAGLVPEQRGKAVAHGEVWATTAGFAPGTGGYFVHAGENAVAMVRDERGVEPDATDAAVADLLGSLRLDWAEVPA</sequence>
<dbReference type="Proteomes" id="UP000649739">
    <property type="component" value="Unassembled WGS sequence"/>
</dbReference>
<gene>
    <name evidence="1" type="ORF">GCM10010123_26480</name>
</gene>
<keyword evidence="2" id="KW-1185">Reference proteome</keyword>
<dbReference type="AlphaFoldDB" id="A0A8J3FB83"/>
<protein>
    <submittedName>
        <fullName evidence="1">Uncharacterized protein</fullName>
    </submittedName>
</protein>
<dbReference type="RefSeq" id="WP_189170426.1">
    <property type="nucleotide sequence ID" value="NZ_BMQB01000005.1"/>
</dbReference>
<comment type="caution">
    <text evidence="1">The sequence shown here is derived from an EMBL/GenBank/DDBJ whole genome shotgun (WGS) entry which is preliminary data.</text>
</comment>
<dbReference type="EMBL" id="BMQB01000005">
    <property type="protein sequence ID" value="GGJ95401.1"/>
    <property type="molecule type" value="Genomic_DNA"/>
</dbReference>
<reference evidence="1" key="2">
    <citation type="submission" date="2020-09" db="EMBL/GenBank/DDBJ databases">
        <authorList>
            <person name="Sun Q."/>
            <person name="Ohkuma M."/>
        </authorList>
    </citation>
    <scope>NUCLEOTIDE SEQUENCE</scope>
    <source>
        <strain evidence="1">JCM 3090</strain>
    </source>
</reference>
<name>A0A8J3FB83_9ACTN</name>
<evidence type="ECO:0000313" key="2">
    <source>
        <dbReference type="Proteomes" id="UP000649739"/>
    </source>
</evidence>
<evidence type="ECO:0000313" key="1">
    <source>
        <dbReference type="EMBL" id="GGJ95401.1"/>
    </source>
</evidence>
<proteinExistence type="predicted"/>
<organism evidence="1 2">
    <name type="scientific">Pilimelia anulata</name>
    <dbReference type="NCBI Taxonomy" id="53371"/>
    <lineage>
        <taxon>Bacteria</taxon>
        <taxon>Bacillati</taxon>
        <taxon>Actinomycetota</taxon>
        <taxon>Actinomycetes</taxon>
        <taxon>Micromonosporales</taxon>
        <taxon>Micromonosporaceae</taxon>
        <taxon>Pilimelia</taxon>
    </lineage>
</organism>
<accession>A0A8J3FB83</accession>
<reference evidence="1" key="1">
    <citation type="journal article" date="2014" name="Int. J. Syst. Evol. Microbiol.">
        <title>Complete genome sequence of Corynebacterium casei LMG S-19264T (=DSM 44701T), isolated from a smear-ripened cheese.</title>
        <authorList>
            <consortium name="US DOE Joint Genome Institute (JGI-PGF)"/>
            <person name="Walter F."/>
            <person name="Albersmeier A."/>
            <person name="Kalinowski J."/>
            <person name="Ruckert C."/>
        </authorList>
    </citation>
    <scope>NUCLEOTIDE SEQUENCE</scope>
    <source>
        <strain evidence="1">JCM 3090</strain>
    </source>
</reference>